<dbReference type="OrthoDB" id="758458at2759"/>
<feature type="region of interest" description="Disordered" evidence="7">
    <location>
        <begin position="529"/>
        <end position="692"/>
    </location>
</feature>
<feature type="coiled-coil region" evidence="6">
    <location>
        <begin position="480"/>
        <end position="510"/>
    </location>
</feature>
<dbReference type="PANTHER" id="PTHR47067">
    <property type="entry name" value="TPX2 (TARGETING PROTEIN FOR XKLP2) PROTEIN FAMILY-RELATED"/>
    <property type="match status" value="1"/>
</dbReference>
<comment type="caution">
    <text evidence="9">The sequence shown here is derived from an EMBL/GenBank/DDBJ whole genome shotgun (WGS) entry which is preliminary data.</text>
</comment>
<keyword evidence="10" id="KW-1185">Reference proteome</keyword>
<dbReference type="InterPro" id="IPR044216">
    <property type="entry name" value="WDL7"/>
</dbReference>
<dbReference type="Pfam" id="PF06886">
    <property type="entry name" value="TPX2"/>
    <property type="match status" value="1"/>
</dbReference>
<keyword evidence="5" id="KW-0206">Cytoskeleton</keyword>
<sequence length="692" mass="76392">MHCLIRIIIMAGEIEEPFSISFQADSLHSGSISFGRFENEPLSWERRSSFSHNRYLEEVEKYSKPGLVVEKKAYFEAHFKKKGLIQPGLSSCYNGTGCQVSENNVLENNSGREEFEHVNEDGHYAHFDESPEGSDYLGEYEVTENETAGPGCSEYHQKYEGTECEGANPGGSEYQQECEVTEYEIEGSRVSFSNPQMEPESDPGCSEYHQKYEGTECDRADPRGSEYQQECEVTEYEIEGSRVSLANPQVEPESDNDDGLQIEHVDSENMHQTETGCDMFSLINVESEIKLNQNHNGNAVNADESSHSIDLSPKTEEAAKVDKTELERLRASSPKLKSTMESKSSIAGVICKSTIPHGLRNISGDLCKGPAKISCRREREASQRINAAKQSSNAAIPTAPSVHSIPKLEDSRGLKGKLIHDNRSGEKELKGKSLNAEPKGRKMASRTNRAVNCTKPDTRSSAAGFSFKSDERAERRKEFYLKLEKKMHAKEAEMNKIQAKTQEKTEAEIKQLRKSLNFKATPMPSFYHVAVPPRSDGSKAVSNKTKVTKLRSKPTSSGNGAASGMSSHLKSVNDQDPTASASANTIKSLDASVESDCTTTELSEATATSRMQSPEALTKTDALRKKEREKEANQHKHRVAEGSKVAKNQRVDGKQQKSGAQRSSNEMTRKSMKGIGIGSNSGMGHLTVRVSS</sequence>
<evidence type="ECO:0000256" key="6">
    <source>
        <dbReference type="SAM" id="Coils"/>
    </source>
</evidence>
<name>A0A8K0DQU4_9ROSA</name>
<dbReference type="InterPro" id="IPR027329">
    <property type="entry name" value="TPX2_C"/>
</dbReference>
<gene>
    <name evidence="9" type="ORF">FNV43_RR26934</name>
</gene>
<evidence type="ECO:0000256" key="4">
    <source>
        <dbReference type="ARBA" id="ARBA00022701"/>
    </source>
</evidence>
<comment type="subcellular location">
    <subcellularLocation>
        <location evidence="1">Cytoplasm</location>
        <location evidence="1">Cytoskeleton</location>
    </subcellularLocation>
</comment>
<keyword evidence="3" id="KW-0963">Cytoplasm</keyword>
<feature type="compositionally biased region" description="Basic and acidic residues" evidence="7">
    <location>
        <begin position="406"/>
        <end position="431"/>
    </location>
</feature>
<feature type="compositionally biased region" description="Polar residues" evidence="7">
    <location>
        <begin position="568"/>
        <end position="587"/>
    </location>
</feature>
<evidence type="ECO:0000259" key="8">
    <source>
        <dbReference type="Pfam" id="PF06886"/>
    </source>
</evidence>
<feature type="compositionally biased region" description="Basic and acidic residues" evidence="7">
    <location>
        <begin position="621"/>
        <end position="634"/>
    </location>
</feature>
<feature type="compositionally biased region" description="Low complexity" evidence="7">
    <location>
        <begin position="556"/>
        <end position="567"/>
    </location>
</feature>
<feature type="compositionally biased region" description="Basic and acidic residues" evidence="7">
    <location>
        <begin position="313"/>
        <end position="330"/>
    </location>
</feature>
<comment type="similarity">
    <text evidence="2">Belongs to the TPX2 family.</text>
</comment>
<dbReference type="Proteomes" id="UP000796880">
    <property type="component" value="Unassembled WGS sequence"/>
</dbReference>
<evidence type="ECO:0000256" key="2">
    <source>
        <dbReference type="ARBA" id="ARBA00005885"/>
    </source>
</evidence>
<evidence type="ECO:0000313" key="10">
    <source>
        <dbReference type="Proteomes" id="UP000796880"/>
    </source>
</evidence>
<feature type="compositionally biased region" description="Polar residues" evidence="7">
    <location>
        <begin position="656"/>
        <end position="666"/>
    </location>
</feature>
<feature type="compositionally biased region" description="Low complexity" evidence="7">
    <location>
        <begin position="598"/>
        <end position="609"/>
    </location>
</feature>
<keyword evidence="6" id="KW-0175">Coiled coil</keyword>
<dbReference type="GO" id="GO:0005874">
    <property type="term" value="C:microtubule"/>
    <property type="evidence" value="ECO:0007669"/>
    <property type="project" value="UniProtKB-KW"/>
</dbReference>
<protein>
    <recommendedName>
        <fullName evidence="8">TPX2 C-terminal domain-containing protein</fullName>
    </recommendedName>
</protein>
<feature type="region of interest" description="Disordered" evidence="7">
    <location>
        <begin position="387"/>
        <end position="469"/>
    </location>
</feature>
<accession>A0A8K0DQU4</accession>
<dbReference type="AlphaFoldDB" id="A0A8K0DQU4"/>
<organism evidence="9 10">
    <name type="scientific">Rhamnella rubrinervis</name>
    <dbReference type="NCBI Taxonomy" id="2594499"/>
    <lineage>
        <taxon>Eukaryota</taxon>
        <taxon>Viridiplantae</taxon>
        <taxon>Streptophyta</taxon>
        <taxon>Embryophyta</taxon>
        <taxon>Tracheophyta</taxon>
        <taxon>Spermatophyta</taxon>
        <taxon>Magnoliopsida</taxon>
        <taxon>eudicotyledons</taxon>
        <taxon>Gunneridae</taxon>
        <taxon>Pentapetalae</taxon>
        <taxon>rosids</taxon>
        <taxon>fabids</taxon>
        <taxon>Rosales</taxon>
        <taxon>Rhamnaceae</taxon>
        <taxon>rhamnoid group</taxon>
        <taxon>Rhamneae</taxon>
        <taxon>Rhamnella</taxon>
    </lineage>
</organism>
<keyword evidence="4" id="KW-0493">Microtubule</keyword>
<feature type="domain" description="TPX2 C-terminal" evidence="8">
    <location>
        <begin position="465"/>
        <end position="536"/>
    </location>
</feature>
<reference evidence="9" key="1">
    <citation type="submission" date="2020-03" db="EMBL/GenBank/DDBJ databases">
        <title>A high-quality chromosome-level genome assembly of a woody plant with both climbing and erect habits, Rhamnella rubrinervis.</title>
        <authorList>
            <person name="Lu Z."/>
            <person name="Yang Y."/>
            <person name="Zhu X."/>
            <person name="Sun Y."/>
        </authorList>
    </citation>
    <scope>NUCLEOTIDE SEQUENCE</scope>
    <source>
        <strain evidence="9">BYM</strain>
        <tissue evidence="9">Leaf</tissue>
    </source>
</reference>
<feature type="region of interest" description="Disordered" evidence="7">
    <location>
        <begin position="300"/>
        <end position="340"/>
    </location>
</feature>
<evidence type="ECO:0000256" key="5">
    <source>
        <dbReference type="ARBA" id="ARBA00023212"/>
    </source>
</evidence>
<evidence type="ECO:0000256" key="3">
    <source>
        <dbReference type="ARBA" id="ARBA00022490"/>
    </source>
</evidence>
<dbReference type="EMBL" id="VOIH02000012">
    <property type="protein sequence ID" value="KAF3432195.1"/>
    <property type="molecule type" value="Genomic_DNA"/>
</dbReference>
<evidence type="ECO:0000313" key="9">
    <source>
        <dbReference type="EMBL" id="KAF3432195.1"/>
    </source>
</evidence>
<proteinExistence type="inferred from homology"/>
<evidence type="ECO:0000256" key="1">
    <source>
        <dbReference type="ARBA" id="ARBA00004245"/>
    </source>
</evidence>
<evidence type="ECO:0000256" key="7">
    <source>
        <dbReference type="SAM" id="MobiDB-lite"/>
    </source>
</evidence>
<dbReference type="PANTHER" id="PTHR47067:SF6">
    <property type="entry name" value="PROTEIN WVD2-LIKE 7"/>
    <property type="match status" value="1"/>
</dbReference>